<feature type="domain" description="TonB-dependent receptor plug" evidence="13">
    <location>
        <begin position="113"/>
        <end position="239"/>
    </location>
</feature>
<dbReference type="Pfam" id="PF07715">
    <property type="entry name" value="Plug"/>
    <property type="match status" value="1"/>
</dbReference>
<dbReference type="OrthoDB" id="9768177at2"/>
<dbReference type="InterPro" id="IPR036942">
    <property type="entry name" value="Beta-barrel_TonB_sf"/>
</dbReference>
<dbReference type="AlphaFoldDB" id="A0A238Z438"/>
<evidence type="ECO:0000313" key="14">
    <source>
        <dbReference type="EMBL" id="SNR78090.1"/>
    </source>
</evidence>
<keyword evidence="4 8" id="KW-0812">Transmembrane</keyword>
<dbReference type="Gene3D" id="2.60.40.1120">
    <property type="entry name" value="Carboxypeptidase-like, regulatory domain"/>
    <property type="match status" value="1"/>
</dbReference>
<dbReference type="Gene3D" id="2.170.130.10">
    <property type="entry name" value="TonB-dependent receptor, plug domain"/>
    <property type="match status" value="1"/>
</dbReference>
<comment type="subcellular location">
    <subcellularLocation>
        <location evidence="1 8">Cell outer membrane</location>
        <topology evidence="1 8">Multi-pass membrane protein</topology>
    </subcellularLocation>
</comment>
<comment type="similarity">
    <text evidence="8 9">Belongs to the TonB-dependent receptor family.</text>
</comment>
<dbReference type="EMBL" id="FZNT01000013">
    <property type="protein sequence ID" value="SNR78090.1"/>
    <property type="molecule type" value="Genomic_DNA"/>
</dbReference>
<feature type="region of interest" description="Disordered" evidence="10">
    <location>
        <begin position="191"/>
        <end position="210"/>
    </location>
</feature>
<dbReference type="InterPro" id="IPR008969">
    <property type="entry name" value="CarboxyPept-like_regulatory"/>
</dbReference>
<dbReference type="NCBIfam" id="TIGR04056">
    <property type="entry name" value="OMP_RagA_SusC"/>
    <property type="match status" value="1"/>
</dbReference>
<gene>
    <name evidence="14" type="ORF">SAMN06265371_11316</name>
</gene>
<dbReference type="Pfam" id="PF00593">
    <property type="entry name" value="TonB_dep_Rec_b-barrel"/>
    <property type="match status" value="1"/>
</dbReference>
<evidence type="ECO:0000256" key="9">
    <source>
        <dbReference type="RuleBase" id="RU003357"/>
    </source>
</evidence>
<dbReference type="FunFam" id="2.170.130.10:FF:000008">
    <property type="entry name" value="SusC/RagA family TonB-linked outer membrane protein"/>
    <property type="match status" value="1"/>
</dbReference>
<dbReference type="RefSeq" id="WP_089382920.1">
    <property type="nucleotide sequence ID" value="NZ_FZNT01000013.1"/>
</dbReference>
<sequence>MRKIRVLYLLFLLPLMAVAQSNNIEGIVLNENSVPLPGVNVLIKGTNIGVSTDFDGLFSITVPEKGGTLMISYLGYESQELTIGDTTKFKIQLLPDAESLEEVVVVGYGTQRKSDLTGAVTSVKVSEVQKSQYNTVDAMLQGRAAGVQVTQNVGSPGSGVSVRIRGASSLRGNNEPLYVVDGVIISSAGEDSADAGGGNSRLQPQSGLNGINPRDIESMEILKDASATAIYGSRGANGVVLITTKKGKAGAKSSIQAFVNSSVATVTKTYDVLDGVGFAEYKNETATINNQPIPYSIQGGQVYPINYNNNGEPVVSTNAADQHDWQDELFKAGFSNSAGASFSGGSETGNYYISTVYNDQNGIVDNTRLQSGTFSINLNQDLSPKLSVSAKLSAFYSDGDFANAGDKAGGNRGFINQLTLYPPLILNPADVENQDDLEVRGPTTFIDDFEDVAEEKRYIGSINLTYKELFGVKGLNYKLQLGGNMRSKKRKRFFGLSTFVGSFSNGSLSISNLDSKSYQINNLFSYNKTFNKIHRVNAVLGFTYDVKDNESSVYRVENFSTTEFGVDAPQYGQFVALPLTVNPSKTQLLSYLSRVNYTLNNKYIFTGSIRADGSSKFSKENRFSYFPSFSLAWRADKEAFLENVDFINNLKLRAGWGATGNQGISAYNTFANYGPVLYGNTNEGTDIGFTPFNVSNPNLKWETTRQLNLGLDFGFFRNRLNGSVDVYDKQTDDLLLNQPLPTSAGFGSLLVNRGSINNKGLEFTLEGVIVDKNDFSIKIGGNIAFNRNTVQNLGLAPSDIYINGELESRSYYLGQNISSGLYFKAPANIFIEGEQIGLFYGFETDGIYQTEDAITISDTQPGDIRIIDQNGDNKIDGSDRTLIGDPNPEFVYGGNLNVSYKNLSLSAQFSGVYGNQLANGNLLQIGTPEGGYNNILTETYQNAWRPDTQSNTYPRIGYDKEITATAITDRIIEDGSFLRMSNITLMFNVPVEDIKTFKEVSIFISGQNLLTFTKYSGYDPEVTDFSWTGNIVGVDFGGFPNAKQITLGLNLNF</sequence>
<protein>
    <submittedName>
        <fullName evidence="14">TonB-linked outer membrane protein, SusC/RagA family</fullName>
    </submittedName>
</protein>
<dbReference type="InterPro" id="IPR039426">
    <property type="entry name" value="TonB-dep_rcpt-like"/>
</dbReference>
<evidence type="ECO:0000256" key="3">
    <source>
        <dbReference type="ARBA" id="ARBA00022452"/>
    </source>
</evidence>
<dbReference type="Gene3D" id="2.40.170.20">
    <property type="entry name" value="TonB-dependent receptor, beta-barrel domain"/>
    <property type="match status" value="1"/>
</dbReference>
<keyword evidence="6 8" id="KW-0472">Membrane</keyword>
<dbReference type="Proteomes" id="UP000198384">
    <property type="component" value="Unassembled WGS sequence"/>
</dbReference>
<dbReference type="Pfam" id="PF13715">
    <property type="entry name" value="CarbopepD_reg_2"/>
    <property type="match status" value="1"/>
</dbReference>
<reference evidence="14 15" key="1">
    <citation type="submission" date="2017-06" db="EMBL/GenBank/DDBJ databases">
        <authorList>
            <person name="Kim H.J."/>
            <person name="Triplett B.A."/>
        </authorList>
    </citation>
    <scope>NUCLEOTIDE SEQUENCE [LARGE SCALE GENOMIC DNA]</scope>
    <source>
        <strain evidence="14 15">DSM 29150</strain>
    </source>
</reference>
<accession>A0A238Z438</accession>
<keyword evidence="2 8" id="KW-0813">Transport</keyword>
<dbReference type="InterPro" id="IPR023996">
    <property type="entry name" value="TonB-dep_OMP_SusC/RagA"/>
</dbReference>
<feature type="signal peptide" evidence="11">
    <location>
        <begin position="1"/>
        <end position="19"/>
    </location>
</feature>
<dbReference type="SUPFAM" id="SSF56935">
    <property type="entry name" value="Porins"/>
    <property type="match status" value="1"/>
</dbReference>
<dbReference type="InterPro" id="IPR012910">
    <property type="entry name" value="Plug_dom"/>
</dbReference>
<evidence type="ECO:0000313" key="15">
    <source>
        <dbReference type="Proteomes" id="UP000198384"/>
    </source>
</evidence>
<evidence type="ECO:0000256" key="11">
    <source>
        <dbReference type="SAM" id="SignalP"/>
    </source>
</evidence>
<dbReference type="PROSITE" id="PS52016">
    <property type="entry name" value="TONB_DEPENDENT_REC_3"/>
    <property type="match status" value="1"/>
</dbReference>
<dbReference type="InterPro" id="IPR037066">
    <property type="entry name" value="Plug_dom_sf"/>
</dbReference>
<evidence type="ECO:0000256" key="7">
    <source>
        <dbReference type="ARBA" id="ARBA00023237"/>
    </source>
</evidence>
<name>A0A238Z438_9FLAO</name>
<keyword evidence="3 8" id="KW-1134">Transmembrane beta strand</keyword>
<feature type="domain" description="TonB-dependent receptor-like beta-barrel" evidence="12">
    <location>
        <begin position="474"/>
        <end position="798"/>
    </location>
</feature>
<evidence type="ECO:0000256" key="5">
    <source>
        <dbReference type="ARBA" id="ARBA00023077"/>
    </source>
</evidence>
<keyword evidence="5 9" id="KW-0798">TonB box</keyword>
<keyword evidence="7 8" id="KW-0998">Cell outer membrane</keyword>
<evidence type="ECO:0000256" key="8">
    <source>
        <dbReference type="PROSITE-ProRule" id="PRU01360"/>
    </source>
</evidence>
<evidence type="ECO:0000256" key="10">
    <source>
        <dbReference type="SAM" id="MobiDB-lite"/>
    </source>
</evidence>
<evidence type="ECO:0000256" key="1">
    <source>
        <dbReference type="ARBA" id="ARBA00004571"/>
    </source>
</evidence>
<dbReference type="GO" id="GO:0009279">
    <property type="term" value="C:cell outer membrane"/>
    <property type="evidence" value="ECO:0007669"/>
    <property type="project" value="UniProtKB-SubCell"/>
</dbReference>
<keyword evidence="11" id="KW-0732">Signal</keyword>
<organism evidence="14 15">
    <name type="scientific">Lutibacter agarilyticus</name>
    <dbReference type="NCBI Taxonomy" id="1109740"/>
    <lineage>
        <taxon>Bacteria</taxon>
        <taxon>Pseudomonadati</taxon>
        <taxon>Bacteroidota</taxon>
        <taxon>Flavobacteriia</taxon>
        <taxon>Flavobacteriales</taxon>
        <taxon>Flavobacteriaceae</taxon>
        <taxon>Lutibacter</taxon>
    </lineage>
</organism>
<keyword evidence="15" id="KW-1185">Reference proteome</keyword>
<feature type="chain" id="PRO_5012986313" evidence="11">
    <location>
        <begin position="20"/>
        <end position="1053"/>
    </location>
</feature>
<evidence type="ECO:0000256" key="4">
    <source>
        <dbReference type="ARBA" id="ARBA00022692"/>
    </source>
</evidence>
<proteinExistence type="inferred from homology"/>
<dbReference type="SUPFAM" id="SSF49464">
    <property type="entry name" value="Carboxypeptidase regulatory domain-like"/>
    <property type="match status" value="1"/>
</dbReference>
<dbReference type="InterPro" id="IPR023997">
    <property type="entry name" value="TonB-dep_OMP_SusC/RagA_CS"/>
</dbReference>
<dbReference type="InterPro" id="IPR000531">
    <property type="entry name" value="Beta-barrel_TonB"/>
</dbReference>
<evidence type="ECO:0000259" key="13">
    <source>
        <dbReference type="Pfam" id="PF07715"/>
    </source>
</evidence>
<evidence type="ECO:0000259" key="12">
    <source>
        <dbReference type="Pfam" id="PF00593"/>
    </source>
</evidence>
<evidence type="ECO:0000256" key="6">
    <source>
        <dbReference type="ARBA" id="ARBA00023136"/>
    </source>
</evidence>
<evidence type="ECO:0000256" key="2">
    <source>
        <dbReference type="ARBA" id="ARBA00022448"/>
    </source>
</evidence>
<dbReference type="NCBIfam" id="TIGR04057">
    <property type="entry name" value="SusC_RagA_signa"/>
    <property type="match status" value="1"/>
</dbReference>